<dbReference type="SUPFAM" id="SSF161098">
    <property type="entry name" value="MetI-like"/>
    <property type="match status" value="1"/>
</dbReference>
<keyword evidence="5 10" id="KW-0762">Sugar transport</keyword>
<dbReference type="RefSeq" id="WP_081503867.1">
    <property type="nucleotide sequence ID" value="NZ_BSRA01000010.1"/>
</dbReference>
<keyword evidence="8 9" id="KW-0472">Membrane</keyword>
<dbReference type="Gene3D" id="1.20.58.370">
    <property type="entry name" value="MalF N-terminal region-like"/>
    <property type="match status" value="1"/>
</dbReference>
<dbReference type="InterPro" id="IPR035906">
    <property type="entry name" value="MetI-like_sf"/>
</dbReference>
<feature type="transmembrane region" description="Helical" evidence="9">
    <location>
        <begin position="126"/>
        <end position="147"/>
    </location>
</feature>
<evidence type="ECO:0000313" key="14">
    <source>
        <dbReference type="Proteomes" id="UP000182589"/>
    </source>
</evidence>
<keyword evidence="7 9" id="KW-1133">Transmembrane helix</keyword>
<evidence type="ECO:0000256" key="2">
    <source>
        <dbReference type="ARBA" id="ARBA00009047"/>
    </source>
</evidence>
<sequence length="321" mass="36030">MAAVAQTGTTPVARKRRRKVDWVAYGYLSPALVTICVLSIVPIFYTIYISFTNFNQMHFTSYQFVGLQNYKELLNPHDPLSNLFIPTLIWTIVYALCATGFSYLVGLALAVLLNNKHMREATLYRTLLIIPWAVPTLITMLAWQGLLNDQYGQINGLLHGVFGLPRIPWLTNATWARVAIIIANVWAGFPYMMTVCLGALQSIPTDQYEAAEIDGATWTQVFRYVTMPSVWRISLPLLIPSFSYNFNNFNATYLLTGGGPPNSNNPFLGQTDILASAAYKMTLSFNRYDLGSAIAVLLFILVAFISWLQMRYTGAFQEVDS</sequence>
<evidence type="ECO:0000256" key="8">
    <source>
        <dbReference type="ARBA" id="ARBA00023136"/>
    </source>
</evidence>
<keyword evidence="3 9" id="KW-0813">Transport</keyword>
<dbReference type="EMBL" id="FNOJ01000012">
    <property type="protein sequence ID" value="SDW72757.1"/>
    <property type="molecule type" value="Genomic_DNA"/>
</dbReference>
<dbReference type="Pfam" id="PF00528">
    <property type="entry name" value="BPD_transp_1"/>
    <property type="match status" value="1"/>
</dbReference>
<dbReference type="InterPro" id="IPR035277">
    <property type="entry name" value="MalF_N"/>
</dbReference>
<dbReference type="CDD" id="cd06261">
    <property type="entry name" value="TM_PBP2"/>
    <property type="match status" value="1"/>
</dbReference>
<dbReference type="AlphaFoldDB" id="A0A1H2VWZ1"/>
<proteinExistence type="inferred from homology"/>
<dbReference type="PROSITE" id="PS50928">
    <property type="entry name" value="ABC_TM1"/>
    <property type="match status" value="1"/>
</dbReference>
<evidence type="ECO:0000256" key="3">
    <source>
        <dbReference type="ARBA" id="ARBA00022448"/>
    </source>
</evidence>
<dbReference type="STRING" id="89784.SAMN04489725_11258"/>
<evidence type="ECO:0000256" key="10">
    <source>
        <dbReference type="RuleBase" id="RU367050"/>
    </source>
</evidence>
<comment type="caution">
    <text evidence="10">Lacks conserved residue(s) required for the propagation of feature annotation.</text>
</comment>
<feature type="transmembrane region" description="Helical" evidence="9">
    <location>
        <begin position="290"/>
        <end position="310"/>
    </location>
</feature>
<keyword evidence="6 9" id="KW-0812">Transmembrane</keyword>
<evidence type="ECO:0000256" key="9">
    <source>
        <dbReference type="RuleBase" id="RU363032"/>
    </source>
</evidence>
<name>A0A1H2VWZ1_9BACL</name>
<dbReference type="InterPro" id="IPR000515">
    <property type="entry name" value="MetI-like"/>
</dbReference>
<reference evidence="13" key="2">
    <citation type="submission" date="2016-10" db="EMBL/GenBank/DDBJ databases">
        <authorList>
            <person name="de Groot N.N."/>
        </authorList>
    </citation>
    <scope>NUCLEOTIDE SEQUENCE [LARGE SCALE GENOMIC DNA]</scope>
    <source>
        <strain evidence="13">DSM 12489</strain>
    </source>
</reference>
<organism evidence="13 14">
    <name type="scientific">Alicyclobacillus hesperidum</name>
    <dbReference type="NCBI Taxonomy" id="89784"/>
    <lineage>
        <taxon>Bacteria</taxon>
        <taxon>Bacillati</taxon>
        <taxon>Bacillota</taxon>
        <taxon>Bacilli</taxon>
        <taxon>Bacillales</taxon>
        <taxon>Alicyclobacillaceae</taxon>
        <taxon>Alicyclobacillus</taxon>
    </lineage>
</organism>
<evidence type="ECO:0000313" key="12">
    <source>
        <dbReference type="EMBL" id="GLV14299.1"/>
    </source>
</evidence>
<dbReference type="Gene3D" id="1.10.3720.10">
    <property type="entry name" value="MetI-like"/>
    <property type="match status" value="1"/>
</dbReference>
<dbReference type="PANTHER" id="PTHR47314:SF1">
    <property type="entry name" value="MALTOSE_MALTODEXTRIN TRANSPORT SYSTEM PERMEASE PROTEIN MALF"/>
    <property type="match status" value="1"/>
</dbReference>
<evidence type="ECO:0000256" key="4">
    <source>
        <dbReference type="ARBA" id="ARBA00022475"/>
    </source>
</evidence>
<reference evidence="14" key="1">
    <citation type="submission" date="2016-10" db="EMBL/GenBank/DDBJ databases">
        <authorList>
            <person name="Varghese N."/>
        </authorList>
    </citation>
    <scope>NUCLEOTIDE SEQUENCE [LARGE SCALE GENOMIC DNA]</scope>
    <source>
        <strain evidence="14">DSM 12489</strain>
    </source>
</reference>
<evidence type="ECO:0000256" key="5">
    <source>
        <dbReference type="ARBA" id="ARBA00022597"/>
    </source>
</evidence>
<reference evidence="12" key="3">
    <citation type="submission" date="2023-02" db="EMBL/GenBank/DDBJ databases">
        <title>Proposal of a novel subspecies: Alicyclobacillus hesperidum subspecies aegle.</title>
        <authorList>
            <person name="Goto K."/>
            <person name="Fujii T."/>
            <person name="Yasui K."/>
            <person name="Mochida K."/>
            <person name="Kato-Tanaka Y."/>
            <person name="Morohoshi S."/>
            <person name="An S.Y."/>
            <person name="Kasai H."/>
            <person name="Yokota A."/>
        </authorList>
    </citation>
    <scope>NUCLEOTIDE SEQUENCE</scope>
    <source>
        <strain evidence="12">DSM 12766</strain>
    </source>
</reference>
<keyword evidence="4 10" id="KW-1003">Cell membrane</keyword>
<evidence type="ECO:0000313" key="13">
    <source>
        <dbReference type="EMBL" id="SDW72757.1"/>
    </source>
</evidence>
<evidence type="ECO:0000256" key="7">
    <source>
        <dbReference type="ARBA" id="ARBA00022989"/>
    </source>
</evidence>
<dbReference type="Proteomes" id="UP000182589">
    <property type="component" value="Unassembled WGS sequence"/>
</dbReference>
<evidence type="ECO:0000259" key="11">
    <source>
        <dbReference type="PROSITE" id="PS50928"/>
    </source>
</evidence>
<protein>
    <recommendedName>
        <fullName evidence="10">Maltose/maltodextrin transport system permease protein</fullName>
    </recommendedName>
</protein>
<feature type="transmembrane region" description="Helical" evidence="9">
    <location>
        <begin position="24"/>
        <end position="51"/>
    </location>
</feature>
<dbReference type="SUPFAM" id="SSF160964">
    <property type="entry name" value="MalF N-terminal region-like"/>
    <property type="match status" value="1"/>
</dbReference>
<feature type="transmembrane region" description="Helical" evidence="9">
    <location>
        <begin position="88"/>
        <end position="114"/>
    </location>
</feature>
<gene>
    <name evidence="12" type="ORF">Heshes_19830</name>
    <name evidence="13" type="ORF">SAMN04489725_11258</name>
</gene>
<dbReference type="Proteomes" id="UP001157137">
    <property type="component" value="Unassembled WGS sequence"/>
</dbReference>
<dbReference type="GO" id="GO:1990060">
    <property type="term" value="C:maltose transport complex"/>
    <property type="evidence" value="ECO:0007669"/>
    <property type="project" value="TreeGrafter"/>
</dbReference>
<comment type="function">
    <text evidence="10">Part of the ABC transporter complex MalEFGK involved in maltose/maltodextrin import. Probably responsible for the translocation of the substrate across the membrane.</text>
</comment>
<evidence type="ECO:0000256" key="6">
    <source>
        <dbReference type="ARBA" id="ARBA00022692"/>
    </source>
</evidence>
<feature type="domain" description="ABC transmembrane type-1" evidence="11">
    <location>
        <begin position="88"/>
        <end position="309"/>
    </location>
</feature>
<accession>A0A1H2VWZ1</accession>
<comment type="similarity">
    <text evidence="2 10">Belongs to the binding-protein-dependent transport system permease family. MalFG subfamily.</text>
</comment>
<dbReference type="EMBL" id="BSRA01000010">
    <property type="protein sequence ID" value="GLV14299.1"/>
    <property type="molecule type" value="Genomic_DNA"/>
</dbReference>
<keyword evidence="14" id="KW-1185">Reference proteome</keyword>
<dbReference type="GO" id="GO:0042956">
    <property type="term" value="P:maltodextrin transmembrane transport"/>
    <property type="evidence" value="ECO:0007669"/>
    <property type="project" value="TreeGrafter"/>
</dbReference>
<evidence type="ECO:0000256" key="1">
    <source>
        <dbReference type="ARBA" id="ARBA00004651"/>
    </source>
</evidence>
<dbReference type="PANTHER" id="PTHR47314">
    <property type="entry name" value="MALTOSE/MALTODEXTRIN TRANSPORT SYSTEM PERMEASE PROTEIN MALF"/>
    <property type="match status" value="1"/>
</dbReference>
<dbReference type="GO" id="GO:0015423">
    <property type="term" value="F:ABC-type maltose transporter activity"/>
    <property type="evidence" value="ECO:0007669"/>
    <property type="project" value="TreeGrafter"/>
</dbReference>
<comment type="subcellular location">
    <subcellularLocation>
        <location evidence="1 9">Cell membrane</location>
        <topology evidence="1 9">Multi-pass membrane protein</topology>
    </subcellularLocation>
</comment>